<gene>
    <name evidence="2" type="ORF">SDC9_185770</name>
</gene>
<feature type="region of interest" description="Disordered" evidence="1">
    <location>
        <begin position="1"/>
        <end position="23"/>
    </location>
</feature>
<dbReference type="Gene3D" id="1.20.58.2200">
    <property type="match status" value="1"/>
</dbReference>
<name>A0A645HI31_9ZZZZ</name>
<dbReference type="EMBL" id="VSSQ01093351">
    <property type="protein sequence ID" value="MPN38246.1"/>
    <property type="molecule type" value="Genomic_DNA"/>
</dbReference>
<protein>
    <submittedName>
        <fullName evidence="2">Uncharacterized protein</fullName>
    </submittedName>
</protein>
<accession>A0A645HI31</accession>
<evidence type="ECO:0000256" key="1">
    <source>
        <dbReference type="SAM" id="MobiDB-lite"/>
    </source>
</evidence>
<dbReference type="AlphaFoldDB" id="A0A645HI31"/>
<reference evidence="2" key="1">
    <citation type="submission" date="2019-08" db="EMBL/GenBank/DDBJ databases">
        <authorList>
            <person name="Kucharzyk K."/>
            <person name="Murdoch R.W."/>
            <person name="Higgins S."/>
            <person name="Loffler F."/>
        </authorList>
    </citation>
    <scope>NUCLEOTIDE SEQUENCE</scope>
</reference>
<sequence length="184" mass="19552">MKQETPAEEVVSAGGGGLDDVEFDVNLTESTFLGREEPDPSSFDLSEIDLDLQSPDLEIPSGQSDIDQAEPAHVSTAVNTDFSLEQAETLIVPGGQSQTVLNPDFSGPEVEETLIAPSLERGDGLAPDLEIGANEEVATKLDLAKAYEEMGDLEGARELLQEVLKEGDVAQREAAQSLLDRIGG</sequence>
<dbReference type="NCBIfam" id="TIGR03504">
    <property type="entry name" value="FimV_Cterm"/>
    <property type="match status" value="1"/>
</dbReference>
<comment type="caution">
    <text evidence="2">The sequence shown here is derived from an EMBL/GenBank/DDBJ whole genome shotgun (WGS) entry which is preliminary data.</text>
</comment>
<dbReference type="InterPro" id="IPR020011">
    <property type="entry name" value="FimV_C"/>
</dbReference>
<evidence type="ECO:0000313" key="2">
    <source>
        <dbReference type="EMBL" id="MPN38246.1"/>
    </source>
</evidence>
<proteinExistence type="predicted"/>
<organism evidence="2">
    <name type="scientific">bioreactor metagenome</name>
    <dbReference type="NCBI Taxonomy" id="1076179"/>
    <lineage>
        <taxon>unclassified sequences</taxon>
        <taxon>metagenomes</taxon>
        <taxon>ecological metagenomes</taxon>
    </lineage>
</organism>
<dbReference type="InterPro" id="IPR038440">
    <property type="entry name" value="FimV_C_sf"/>
</dbReference>